<evidence type="ECO:0000313" key="5">
    <source>
        <dbReference type="EMBL" id="RKO91721.1"/>
    </source>
</evidence>
<dbReference type="InterPro" id="IPR000253">
    <property type="entry name" value="FHA_dom"/>
</dbReference>
<evidence type="ECO:0000313" key="6">
    <source>
        <dbReference type="Proteomes" id="UP000269721"/>
    </source>
</evidence>
<protein>
    <recommendedName>
        <fullName evidence="7">FHA domain-containing protein</fullName>
    </recommendedName>
</protein>
<name>A0A4P9WFZ4_9FUNG</name>
<dbReference type="Gene3D" id="3.30.160.20">
    <property type="match status" value="1"/>
</dbReference>
<dbReference type="AlphaFoldDB" id="A0A4P9WFZ4"/>
<dbReference type="SUPFAM" id="SSF54768">
    <property type="entry name" value="dsRNA-binding domain-like"/>
    <property type="match status" value="1"/>
</dbReference>
<feature type="region of interest" description="Disordered" evidence="2">
    <location>
        <begin position="63"/>
        <end position="124"/>
    </location>
</feature>
<feature type="domain" description="DRBM" evidence="4">
    <location>
        <begin position="126"/>
        <end position="201"/>
    </location>
</feature>
<feature type="compositionally biased region" description="Basic and acidic residues" evidence="2">
    <location>
        <begin position="234"/>
        <end position="257"/>
    </location>
</feature>
<evidence type="ECO:0000256" key="1">
    <source>
        <dbReference type="PROSITE-ProRule" id="PRU00266"/>
    </source>
</evidence>
<evidence type="ECO:0000256" key="2">
    <source>
        <dbReference type="SAM" id="MobiDB-lite"/>
    </source>
</evidence>
<dbReference type="PANTHER" id="PTHR23308">
    <property type="entry name" value="NUCLEAR INHIBITOR OF PROTEIN PHOSPHATASE-1"/>
    <property type="match status" value="1"/>
</dbReference>
<accession>A0A4P9WFZ4</accession>
<dbReference type="OrthoDB" id="444265at2759"/>
<sequence length="475" mass="51128">YHAIIQFKADDTAYIYDLGSTHGTFVSKAEIPKRTYHPIKVGEMIRFGQSSRSYIFQGPEAEEDKMGTRPMLQRKPAQPSAAPMPESTGVTWGFSDDAQPEDELNAPSWDPSEGRTLDPDAAYTSDPKKALTTWLVARGLDADYEVEEEGHGRTRGYVARIVVPLDSISSGLDSIEGVGRGGRKKEAERAAALDACEGLDRRGIWSGSGADLRNAGKKRLKELLGDDDDDGDSFYDRAGADRKKSKKSKTESSKAETHASLTQKRADVFTEMEELRAKIAAIDAKAAPEPATADADDDLDQFMALVQTSMKDESKGVLTKQLGVLEKELVRLDKLIKIVAPTGIAIPVPAVRAPAEAKSPPAPPAPKPSITSGPSPSPRPAAPPVTTPIAAPKPPSTSMPPPPEAPKRKADPELPDEPGSDTSNQKRRRTYGVISQAEVERHNAVEDEGAIDWIAPGDKKVAASELAKLNASYGY</sequence>
<feature type="compositionally biased region" description="Pro residues" evidence="2">
    <location>
        <begin position="375"/>
        <end position="404"/>
    </location>
</feature>
<dbReference type="SMART" id="SM00358">
    <property type="entry name" value="DSRM"/>
    <property type="match status" value="1"/>
</dbReference>
<dbReference type="Pfam" id="PF00035">
    <property type="entry name" value="dsrm"/>
    <property type="match status" value="1"/>
</dbReference>
<evidence type="ECO:0008006" key="7">
    <source>
        <dbReference type="Google" id="ProtNLM"/>
    </source>
</evidence>
<evidence type="ECO:0000259" key="4">
    <source>
        <dbReference type="PROSITE" id="PS50137"/>
    </source>
</evidence>
<dbReference type="PROSITE" id="PS50006">
    <property type="entry name" value="FHA_DOMAIN"/>
    <property type="match status" value="1"/>
</dbReference>
<keyword evidence="6" id="KW-1185">Reference proteome</keyword>
<proteinExistence type="predicted"/>
<dbReference type="CDD" id="cd19856">
    <property type="entry name" value="DSRM_Kanadaptin"/>
    <property type="match status" value="1"/>
</dbReference>
<dbReference type="Gene3D" id="2.60.200.20">
    <property type="match status" value="1"/>
</dbReference>
<feature type="domain" description="FHA" evidence="3">
    <location>
        <begin position="1"/>
        <end position="31"/>
    </location>
</feature>
<feature type="region of interest" description="Disordered" evidence="2">
    <location>
        <begin position="231"/>
        <end position="262"/>
    </location>
</feature>
<dbReference type="InterPro" id="IPR050923">
    <property type="entry name" value="Cell_Proc_Reg/RNA_Proc"/>
</dbReference>
<feature type="non-terminal residue" evidence="5">
    <location>
        <position position="1"/>
    </location>
</feature>
<dbReference type="SUPFAM" id="SSF49879">
    <property type="entry name" value="SMAD/FHA domain"/>
    <property type="match status" value="1"/>
</dbReference>
<reference evidence="6" key="1">
    <citation type="journal article" date="2018" name="Nat. Microbiol.">
        <title>Leveraging single-cell genomics to expand the fungal tree of life.</title>
        <authorList>
            <person name="Ahrendt S.R."/>
            <person name="Quandt C.A."/>
            <person name="Ciobanu D."/>
            <person name="Clum A."/>
            <person name="Salamov A."/>
            <person name="Andreopoulos B."/>
            <person name="Cheng J.F."/>
            <person name="Woyke T."/>
            <person name="Pelin A."/>
            <person name="Henrissat B."/>
            <person name="Reynolds N.K."/>
            <person name="Benny G.L."/>
            <person name="Smith M.E."/>
            <person name="James T.Y."/>
            <person name="Grigoriev I.V."/>
        </authorList>
    </citation>
    <scope>NUCLEOTIDE SEQUENCE [LARGE SCALE GENOMIC DNA]</scope>
</reference>
<organism evidence="5 6">
    <name type="scientific">Blyttiomyces helicus</name>
    <dbReference type="NCBI Taxonomy" id="388810"/>
    <lineage>
        <taxon>Eukaryota</taxon>
        <taxon>Fungi</taxon>
        <taxon>Fungi incertae sedis</taxon>
        <taxon>Chytridiomycota</taxon>
        <taxon>Chytridiomycota incertae sedis</taxon>
        <taxon>Chytridiomycetes</taxon>
        <taxon>Chytridiomycetes incertae sedis</taxon>
        <taxon>Blyttiomyces</taxon>
    </lineage>
</organism>
<dbReference type="GO" id="GO:0003723">
    <property type="term" value="F:RNA binding"/>
    <property type="evidence" value="ECO:0007669"/>
    <property type="project" value="UniProtKB-UniRule"/>
</dbReference>
<gene>
    <name evidence="5" type="ORF">BDK51DRAFT_30353</name>
</gene>
<dbReference type="EMBL" id="KZ994935">
    <property type="protein sequence ID" value="RKO91721.1"/>
    <property type="molecule type" value="Genomic_DNA"/>
</dbReference>
<dbReference type="InterPro" id="IPR008984">
    <property type="entry name" value="SMAD_FHA_dom_sf"/>
</dbReference>
<dbReference type="Proteomes" id="UP000269721">
    <property type="component" value="Unassembled WGS sequence"/>
</dbReference>
<feature type="region of interest" description="Disordered" evidence="2">
    <location>
        <begin position="354"/>
        <end position="442"/>
    </location>
</feature>
<dbReference type="Pfam" id="PF00498">
    <property type="entry name" value="FHA"/>
    <property type="match status" value="1"/>
</dbReference>
<evidence type="ECO:0000259" key="3">
    <source>
        <dbReference type="PROSITE" id="PS50006"/>
    </source>
</evidence>
<keyword evidence="1" id="KW-0694">RNA-binding</keyword>
<dbReference type="InterPro" id="IPR014720">
    <property type="entry name" value="dsRBD_dom"/>
</dbReference>
<dbReference type="PROSITE" id="PS50137">
    <property type="entry name" value="DS_RBD"/>
    <property type="match status" value="1"/>
</dbReference>